<dbReference type="AlphaFoldDB" id="A0A6J6QTQ4"/>
<proteinExistence type="predicted"/>
<accession>A0A6J6QTQ4</accession>
<dbReference type="EMBL" id="CAEZYL010000004">
    <property type="protein sequence ID" value="CAB4715170.1"/>
    <property type="molecule type" value="Genomic_DNA"/>
</dbReference>
<organism evidence="1">
    <name type="scientific">freshwater metagenome</name>
    <dbReference type="NCBI Taxonomy" id="449393"/>
    <lineage>
        <taxon>unclassified sequences</taxon>
        <taxon>metagenomes</taxon>
        <taxon>ecological metagenomes</taxon>
    </lineage>
</organism>
<protein>
    <submittedName>
        <fullName evidence="1">Unannotated protein</fullName>
    </submittedName>
</protein>
<reference evidence="1" key="1">
    <citation type="submission" date="2020-05" db="EMBL/GenBank/DDBJ databases">
        <authorList>
            <person name="Chiriac C."/>
            <person name="Salcher M."/>
            <person name="Ghai R."/>
            <person name="Kavagutti S V."/>
        </authorList>
    </citation>
    <scope>NUCLEOTIDE SEQUENCE</scope>
</reference>
<dbReference type="EMBL" id="CAFBPI010000040">
    <property type="protein sequence ID" value="CAB5015964.1"/>
    <property type="molecule type" value="Genomic_DNA"/>
</dbReference>
<dbReference type="EMBL" id="CAFBNS010000006">
    <property type="protein sequence ID" value="CAB4953268.1"/>
    <property type="molecule type" value="Genomic_DNA"/>
</dbReference>
<evidence type="ECO:0000313" key="3">
    <source>
        <dbReference type="EMBL" id="CAB5015964.1"/>
    </source>
</evidence>
<sequence length="62" mass="7000">MGDFWGEGALEVRAALNKITRTSRSSTLNFNFEKLLLITKCVSESFTLMTRSSQAHAEHTHE</sequence>
<evidence type="ECO:0000313" key="2">
    <source>
        <dbReference type="EMBL" id="CAB4953268.1"/>
    </source>
</evidence>
<name>A0A6J6QTQ4_9ZZZZ</name>
<evidence type="ECO:0000313" key="1">
    <source>
        <dbReference type="EMBL" id="CAB4715170.1"/>
    </source>
</evidence>
<gene>
    <name evidence="1" type="ORF">UFOPK2689_00172</name>
    <name evidence="2" type="ORF">UFOPK3874_00078</name>
    <name evidence="3" type="ORF">UFOPK4095_00738</name>
</gene>